<evidence type="ECO:0000313" key="2">
    <source>
        <dbReference type="Proteomes" id="UP000325440"/>
    </source>
</evidence>
<accession>A0A5E4MML3</accession>
<proteinExistence type="predicted"/>
<organism evidence="1 2">
    <name type="scientific">Cinara cedri</name>
    <dbReference type="NCBI Taxonomy" id="506608"/>
    <lineage>
        <taxon>Eukaryota</taxon>
        <taxon>Metazoa</taxon>
        <taxon>Ecdysozoa</taxon>
        <taxon>Arthropoda</taxon>
        <taxon>Hexapoda</taxon>
        <taxon>Insecta</taxon>
        <taxon>Pterygota</taxon>
        <taxon>Neoptera</taxon>
        <taxon>Paraneoptera</taxon>
        <taxon>Hemiptera</taxon>
        <taxon>Sternorrhyncha</taxon>
        <taxon>Aphidomorpha</taxon>
        <taxon>Aphidoidea</taxon>
        <taxon>Aphididae</taxon>
        <taxon>Lachninae</taxon>
        <taxon>Cinara</taxon>
    </lineage>
</organism>
<reference evidence="1 2" key="1">
    <citation type="submission" date="2019-08" db="EMBL/GenBank/DDBJ databases">
        <authorList>
            <person name="Alioto T."/>
            <person name="Alioto T."/>
            <person name="Gomez Garrido J."/>
        </authorList>
    </citation>
    <scope>NUCLEOTIDE SEQUENCE [LARGE SCALE GENOMIC DNA]</scope>
</reference>
<dbReference type="Proteomes" id="UP000325440">
    <property type="component" value="Unassembled WGS sequence"/>
</dbReference>
<name>A0A5E4MML3_9HEMI</name>
<evidence type="ECO:0008006" key="3">
    <source>
        <dbReference type="Google" id="ProtNLM"/>
    </source>
</evidence>
<protein>
    <recommendedName>
        <fullName evidence="3">DnaJ domain</fullName>
    </recommendedName>
</protein>
<keyword evidence="2" id="KW-1185">Reference proteome</keyword>
<dbReference type="EMBL" id="CABPRJ010000969">
    <property type="protein sequence ID" value="VVC33450.1"/>
    <property type="molecule type" value="Genomic_DNA"/>
</dbReference>
<evidence type="ECO:0000313" key="1">
    <source>
        <dbReference type="EMBL" id="VVC33450.1"/>
    </source>
</evidence>
<gene>
    <name evidence="1" type="ORF">CINCED_3A023873</name>
</gene>
<dbReference type="AlphaFoldDB" id="A0A5E4MML3"/>
<sequence length="83" mass="9955">MMSVFGISYCCSNCNDIELPFTNETIKQYNQRTVNIHPNKKIEDEDFEKLEIYYKKLRGKYHDLQNNSIQSFFHLNHYPGFVN</sequence>